<keyword evidence="1" id="KW-1133">Transmembrane helix</keyword>
<dbReference type="Proteomes" id="UP000276133">
    <property type="component" value="Unassembled WGS sequence"/>
</dbReference>
<proteinExistence type="predicted"/>
<dbReference type="EMBL" id="REGN01011234">
    <property type="protein sequence ID" value="RMZ97727.1"/>
    <property type="molecule type" value="Genomic_DNA"/>
</dbReference>
<feature type="transmembrane region" description="Helical" evidence="1">
    <location>
        <begin position="22"/>
        <end position="46"/>
    </location>
</feature>
<keyword evidence="1" id="KW-0472">Membrane</keyword>
<gene>
    <name evidence="2" type="ORF">BpHYR1_032959</name>
</gene>
<reference evidence="2 3" key="1">
    <citation type="journal article" date="2018" name="Sci. Rep.">
        <title>Genomic signatures of local adaptation to the degree of environmental predictability in rotifers.</title>
        <authorList>
            <person name="Franch-Gras L."/>
            <person name="Hahn C."/>
            <person name="Garcia-Roger E.M."/>
            <person name="Carmona M.J."/>
            <person name="Serra M."/>
            <person name="Gomez A."/>
        </authorList>
    </citation>
    <scope>NUCLEOTIDE SEQUENCE [LARGE SCALE GENOMIC DNA]</scope>
    <source>
        <strain evidence="2">HYR1</strain>
    </source>
</reference>
<protein>
    <submittedName>
        <fullName evidence="2">Uncharacterized protein</fullName>
    </submittedName>
</protein>
<evidence type="ECO:0000313" key="3">
    <source>
        <dbReference type="Proteomes" id="UP000276133"/>
    </source>
</evidence>
<feature type="non-terminal residue" evidence="2">
    <location>
        <position position="1"/>
    </location>
</feature>
<accession>A0A3M7PGA8</accession>
<dbReference type="AlphaFoldDB" id="A0A3M7PGA8"/>
<keyword evidence="3" id="KW-1185">Reference proteome</keyword>
<organism evidence="2 3">
    <name type="scientific">Brachionus plicatilis</name>
    <name type="common">Marine rotifer</name>
    <name type="synonym">Brachionus muelleri</name>
    <dbReference type="NCBI Taxonomy" id="10195"/>
    <lineage>
        <taxon>Eukaryota</taxon>
        <taxon>Metazoa</taxon>
        <taxon>Spiralia</taxon>
        <taxon>Gnathifera</taxon>
        <taxon>Rotifera</taxon>
        <taxon>Eurotatoria</taxon>
        <taxon>Monogononta</taxon>
        <taxon>Pseudotrocha</taxon>
        <taxon>Ploima</taxon>
        <taxon>Brachionidae</taxon>
        <taxon>Brachionus</taxon>
    </lineage>
</organism>
<evidence type="ECO:0000313" key="2">
    <source>
        <dbReference type="EMBL" id="RMZ97727.1"/>
    </source>
</evidence>
<keyword evidence="1" id="KW-0812">Transmembrane</keyword>
<sequence length="139" mass="15538">VLAASIHLIISNQPLSPSSVGLIGHIFLLAFISFLTFSNILMLFMVRSFLPAEKDFTILVANDFLIMQSLDTPLTRLTKTTSTAITSLIQLFPKYDEVTINSTVSIKLNLKDFFTKSLLKKMLQCIRSFLNEPDSLSHA</sequence>
<comment type="caution">
    <text evidence="2">The sequence shown here is derived from an EMBL/GenBank/DDBJ whole genome shotgun (WGS) entry which is preliminary data.</text>
</comment>
<evidence type="ECO:0000256" key="1">
    <source>
        <dbReference type="SAM" id="Phobius"/>
    </source>
</evidence>
<name>A0A3M7PGA8_BRAPC</name>